<dbReference type="InterPro" id="IPR039870">
    <property type="entry name" value="Coa4-like"/>
</dbReference>
<name>A0A1V4JAR2_PATFA</name>
<evidence type="ECO:0000256" key="1">
    <source>
        <dbReference type="SAM" id="MobiDB-lite"/>
    </source>
</evidence>
<dbReference type="STRING" id="372326.A0A1V4JAR2"/>
<dbReference type="PANTHER" id="PTHR13639:SF2">
    <property type="entry name" value="CYTOCHROME C OXIDASE ASSEMBLY FACTOR 4 HOMOLOG, MITOCHONDRIAL"/>
    <property type="match status" value="1"/>
</dbReference>
<proteinExistence type="predicted"/>
<sequence>MARPGHARNPRSLEEDEDEDPVDAMIGRTGCLAQHRALQECMAERQDWRHCQAQLRAFGECMERRQRPHQPPPARHEPAGD</sequence>
<dbReference type="GO" id="GO:0033617">
    <property type="term" value="P:mitochondrial respiratory chain complex IV assembly"/>
    <property type="evidence" value="ECO:0007669"/>
    <property type="project" value="InterPro"/>
</dbReference>
<dbReference type="Proteomes" id="UP000190648">
    <property type="component" value="Unassembled WGS sequence"/>
</dbReference>
<evidence type="ECO:0008006" key="4">
    <source>
        <dbReference type="Google" id="ProtNLM"/>
    </source>
</evidence>
<evidence type="ECO:0000313" key="3">
    <source>
        <dbReference type="Proteomes" id="UP000190648"/>
    </source>
</evidence>
<keyword evidence="3" id="KW-1185">Reference proteome</keyword>
<dbReference type="PANTHER" id="PTHR13639">
    <property type="entry name" value="CYTOCHROME C OXIDASE ASSEMBLY FACTOR 4 HOMOLOG, MITOCHONDRIAL"/>
    <property type="match status" value="1"/>
</dbReference>
<accession>A0A1V4JAR2</accession>
<comment type="caution">
    <text evidence="2">The sequence shown here is derived from an EMBL/GenBank/DDBJ whole genome shotgun (WGS) entry which is preliminary data.</text>
</comment>
<dbReference type="GO" id="GO:0005758">
    <property type="term" value="C:mitochondrial intermembrane space"/>
    <property type="evidence" value="ECO:0007669"/>
    <property type="project" value="InterPro"/>
</dbReference>
<dbReference type="OrthoDB" id="5586401at2759"/>
<reference evidence="2 3" key="1">
    <citation type="submission" date="2016-02" db="EMBL/GenBank/DDBJ databases">
        <title>Band-tailed pigeon sequencing and assembly.</title>
        <authorList>
            <person name="Soares A.E."/>
            <person name="Novak B.J."/>
            <person name="Rice E.S."/>
            <person name="O'Connell B."/>
            <person name="Chang D."/>
            <person name="Weber S."/>
            <person name="Shapiro B."/>
        </authorList>
    </citation>
    <scope>NUCLEOTIDE SEQUENCE [LARGE SCALE GENOMIC DNA]</scope>
    <source>
        <strain evidence="2">BTP2013</strain>
        <tissue evidence="2">Blood</tissue>
    </source>
</reference>
<dbReference type="AlphaFoldDB" id="A0A1V4JAR2"/>
<organism evidence="2 3">
    <name type="scientific">Patagioenas fasciata monilis</name>
    <dbReference type="NCBI Taxonomy" id="372326"/>
    <lineage>
        <taxon>Eukaryota</taxon>
        <taxon>Metazoa</taxon>
        <taxon>Chordata</taxon>
        <taxon>Craniata</taxon>
        <taxon>Vertebrata</taxon>
        <taxon>Euteleostomi</taxon>
        <taxon>Archelosauria</taxon>
        <taxon>Archosauria</taxon>
        <taxon>Dinosauria</taxon>
        <taxon>Saurischia</taxon>
        <taxon>Theropoda</taxon>
        <taxon>Coelurosauria</taxon>
        <taxon>Aves</taxon>
        <taxon>Neognathae</taxon>
        <taxon>Neoaves</taxon>
        <taxon>Columbimorphae</taxon>
        <taxon>Columbiformes</taxon>
        <taxon>Columbidae</taxon>
        <taxon>Patagioenas</taxon>
    </lineage>
</organism>
<protein>
    <recommendedName>
        <fullName evidence="4">Cytochrome c oxidase assembly factor 4-like protein, mitochondrial</fullName>
    </recommendedName>
</protein>
<evidence type="ECO:0000313" key="2">
    <source>
        <dbReference type="EMBL" id="OPJ69144.1"/>
    </source>
</evidence>
<feature type="region of interest" description="Disordered" evidence="1">
    <location>
        <begin position="62"/>
        <end position="81"/>
    </location>
</feature>
<dbReference type="EMBL" id="LSYS01008305">
    <property type="protein sequence ID" value="OPJ69144.1"/>
    <property type="molecule type" value="Genomic_DNA"/>
</dbReference>
<gene>
    <name evidence="2" type="ORF">AV530_001822</name>
</gene>
<feature type="region of interest" description="Disordered" evidence="1">
    <location>
        <begin position="1"/>
        <end position="22"/>
    </location>
</feature>